<dbReference type="Proteomes" id="UP000013996">
    <property type="component" value="Unassembled WGS sequence"/>
</dbReference>
<dbReference type="OrthoDB" id="305760at2"/>
<dbReference type="InterPro" id="IPR029044">
    <property type="entry name" value="Nucleotide-diphossugar_trans"/>
</dbReference>
<dbReference type="EMBL" id="AOGX02000024">
    <property type="protein sequence ID" value="EOQ88299.1"/>
    <property type="molecule type" value="Genomic_DNA"/>
</dbReference>
<organism evidence="2 3">
    <name type="scientific">Leptospira yanagawae serovar Saopaulo str. Sao Paulo = ATCC 700523</name>
    <dbReference type="NCBI Taxonomy" id="1249483"/>
    <lineage>
        <taxon>Bacteria</taxon>
        <taxon>Pseudomonadati</taxon>
        <taxon>Spirochaetota</taxon>
        <taxon>Spirochaetia</taxon>
        <taxon>Leptospirales</taxon>
        <taxon>Leptospiraceae</taxon>
        <taxon>Leptospira</taxon>
    </lineage>
</organism>
<dbReference type="Pfam" id="PF00535">
    <property type="entry name" value="Glycos_transf_2"/>
    <property type="match status" value="1"/>
</dbReference>
<name>A0A5E8HAS2_9LEPT</name>
<dbReference type="CDD" id="cd00761">
    <property type="entry name" value="Glyco_tranf_GTA_type"/>
    <property type="match status" value="1"/>
</dbReference>
<accession>A0A5E8HAS2</accession>
<dbReference type="PANTHER" id="PTHR22916:SF3">
    <property type="entry name" value="UDP-GLCNAC:BETAGAL BETA-1,3-N-ACETYLGLUCOSAMINYLTRANSFERASE-LIKE PROTEIN 1"/>
    <property type="match status" value="1"/>
</dbReference>
<dbReference type="SUPFAM" id="SSF53448">
    <property type="entry name" value="Nucleotide-diphospho-sugar transferases"/>
    <property type="match status" value="1"/>
</dbReference>
<evidence type="ECO:0000259" key="1">
    <source>
        <dbReference type="Pfam" id="PF00535"/>
    </source>
</evidence>
<feature type="domain" description="Glycosyltransferase 2-like" evidence="1">
    <location>
        <begin position="8"/>
        <end position="134"/>
    </location>
</feature>
<dbReference type="InterPro" id="IPR001173">
    <property type="entry name" value="Glyco_trans_2-like"/>
</dbReference>
<evidence type="ECO:0000313" key="3">
    <source>
        <dbReference type="Proteomes" id="UP000013996"/>
    </source>
</evidence>
<proteinExistence type="predicted"/>
<dbReference type="GO" id="GO:0016758">
    <property type="term" value="F:hexosyltransferase activity"/>
    <property type="evidence" value="ECO:0007669"/>
    <property type="project" value="UniProtKB-ARBA"/>
</dbReference>
<dbReference type="STRING" id="1249483.LEP1GSC202_3341"/>
<protein>
    <submittedName>
        <fullName evidence="2">Glycosyltransferase-like protein, family 2</fullName>
    </submittedName>
</protein>
<dbReference type="RefSeq" id="WP_015678311.1">
    <property type="nucleotide sequence ID" value="NZ_AOGX02000024.1"/>
</dbReference>
<sequence length="337" mass="39210">MSDNLVNFIIPAYNVENFIKVCLDSVVNQTFKGWEAIIIDDGSDDDTYNIIKSYKEPRFKIVKNARNLGLAGVRNLGLSLTNAKYIAWLDSDDFAHHHRLEIQLNFLKHNSEINLCGSWIQTFGFENNTIKYLKTDQQIRDEFIFSDPLATSSIIMEHRLFKENGICFDSNFAPAEDYDAWERLLPFARMGNIPKVLCYYRIHQNNSSTLQKQKQIDAVKGVQSRQLLRIGISIEDIDWNSHFLIGVELGKITSEEDFKNLLTWIERILSSTASKDLKILTQKKALIVLLNMNLKLFKKISYINFIFSDNFFLNFKYIILSILHYLRNNLKFKLTLN</sequence>
<dbReference type="Gene3D" id="3.90.550.10">
    <property type="entry name" value="Spore Coat Polysaccharide Biosynthesis Protein SpsA, Chain A"/>
    <property type="match status" value="1"/>
</dbReference>
<keyword evidence="2" id="KW-0808">Transferase</keyword>
<evidence type="ECO:0000313" key="2">
    <source>
        <dbReference type="EMBL" id="EOQ88299.1"/>
    </source>
</evidence>
<dbReference type="PANTHER" id="PTHR22916">
    <property type="entry name" value="GLYCOSYLTRANSFERASE"/>
    <property type="match status" value="1"/>
</dbReference>
<gene>
    <name evidence="2" type="ORF">LEP1GSC202_3341</name>
</gene>
<reference evidence="2 3" key="1">
    <citation type="submission" date="2013-04" db="EMBL/GenBank/DDBJ databases">
        <authorList>
            <person name="Harkins D.M."/>
            <person name="Durkin A.S."/>
            <person name="Brinkac L.M."/>
            <person name="Haft D.H."/>
            <person name="Selengut J.D."/>
            <person name="Sanka R."/>
            <person name="DePew J."/>
            <person name="Purushe J."/>
            <person name="Hartskeerl R.A."/>
            <person name="Ahmed A."/>
            <person name="van der Linden H."/>
            <person name="Goris M.G.A."/>
            <person name="Vinetz J.M."/>
            <person name="Sutton G.G."/>
            <person name="Nierman W.C."/>
            <person name="Fouts D.E."/>
        </authorList>
    </citation>
    <scope>NUCLEOTIDE SEQUENCE [LARGE SCALE GENOMIC DNA]</scope>
    <source>
        <strain evidence="2 3">Sao Paulo</strain>
    </source>
</reference>
<comment type="caution">
    <text evidence="2">The sequence shown here is derived from an EMBL/GenBank/DDBJ whole genome shotgun (WGS) entry which is preliminary data.</text>
</comment>
<dbReference type="AlphaFoldDB" id="A0A5E8HAS2"/>